<evidence type="ECO:0008006" key="9">
    <source>
        <dbReference type="Google" id="ProtNLM"/>
    </source>
</evidence>
<feature type="transmembrane region" description="Helical" evidence="6">
    <location>
        <begin position="343"/>
        <end position="364"/>
    </location>
</feature>
<keyword evidence="4 6" id="KW-0472">Membrane</keyword>
<evidence type="ECO:0000256" key="2">
    <source>
        <dbReference type="ARBA" id="ARBA00022692"/>
    </source>
</evidence>
<dbReference type="InterPro" id="IPR036259">
    <property type="entry name" value="MFS_trans_sf"/>
</dbReference>
<dbReference type="Pfam" id="PF07690">
    <property type="entry name" value="MFS_1"/>
    <property type="match status" value="1"/>
</dbReference>
<sequence>MKVVATEKRAVHGEYKVYTERWFLLAATSSLIATNIIQWVCFSAQIDQTNLFFCGPDGFSTCSASFLSNQIYQVVSVIVSIIGMYFATVFGILPTLRLAAIFNVVGAAIRVVSTIPTIQNFVLRQTLMLTGTSVAAVAQMYFVIFSKISESWFFPQQRASANVACSNSLELGVVLGTVLPSIIIPTTFSNDIVHSWRFFTMNCIVAVICLIPLVLLFTLCQRSIPKTPPSASSQQESSISVTLGIWKCAKDRQFLIQIVVYSINFAIGNGVIYASNAINYQGYNLKGYPIAISTLVCMPVAYVVGLIADKTRKFRLIASINACVSVVSVLALRLYLIKSYSGWYDSVIICLLLSVIMSCCSIHTPIGNEMGVETTYPVEESISTGILNTFGQTWLFSLYFILYALQESHWIYPSAGKGGSWQLSLDFWVAISLSNALIALIFLRPRYNRLKMEEEEEEDTEDVRQESTKPSICK</sequence>
<keyword evidence="3 6" id="KW-1133">Transmembrane helix</keyword>
<feature type="transmembrane region" description="Helical" evidence="6">
    <location>
        <begin position="314"/>
        <end position="337"/>
    </location>
</feature>
<feature type="transmembrane region" description="Helical" evidence="6">
    <location>
        <begin position="127"/>
        <end position="148"/>
    </location>
</feature>
<dbReference type="AlphaFoldDB" id="A0A8R1DFC7"/>
<dbReference type="InterPro" id="IPR011701">
    <property type="entry name" value="MFS"/>
</dbReference>
<reference evidence="7" key="2">
    <citation type="submission" date="2022-06" db="UniProtKB">
        <authorList>
            <consortium name="EnsemblMetazoa"/>
        </authorList>
    </citation>
    <scope>IDENTIFICATION</scope>
    <source>
        <strain evidence="7">DF5081</strain>
    </source>
</reference>
<evidence type="ECO:0000313" key="8">
    <source>
        <dbReference type="Proteomes" id="UP000005237"/>
    </source>
</evidence>
<keyword evidence="8" id="KW-1185">Reference proteome</keyword>
<feature type="transmembrane region" description="Helical" evidence="6">
    <location>
        <begin position="71"/>
        <end position="93"/>
    </location>
</feature>
<feature type="transmembrane region" description="Helical" evidence="6">
    <location>
        <begin position="287"/>
        <end position="307"/>
    </location>
</feature>
<dbReference type="Proteomes" id="UP000005237">
    <property type="component" value="Unassembled WGS sequence"/>
</dbReference>
<feature type="transmembrane region" description="Helical" evidence="6">
    <location>
        <begin position="385"/>
        <end position="405"/>
    </location>
</feature>
<proteinExistence type="predicted"/>
<dbReference type="PANTHER" id="PTHR10924:SF8">
    <property type="entry name" value="MFS DOMAIN-CONTAINING PROTEIN-RELATED"/>
    <property type="match status" value="1"/>
</dbReference>
<name>A0A8R1DFC7_CAEJA</name>
<reference evidence="8" key="1">
    <citation type="submission" date="2010-08" db="EMBL/GenBank/DDBJ databases">
        <authorList>
            <consortium name="Caenorhabditis japonica Sequencing Consortium"/>
            <person name="Wilson R.K."/>
        </authorList>
    </citation>
    <scope>NUCLEOTIDE SEQUENCE [LARGE SCALE GENOMIC DNA]</scope>
    <source>
        <strain evidence="8">DF5081</strain>
    </source>
</reference>
<protein>
    <recommendedName>
        <fullName evidence="9">Major facilitator superfamily (MFS) profile domain-containing protein</fullName>
    </recommendedName>
</protein>
<evidence type="ECO:0000256" key="3">
    <source>
        <dbReference type="ARBA" id="ARBA00022989"/>
    </source>
</evidence>
<feature type="transmembrane region" description="Helical" evidence="6">
    <location>
        <begin position="169"/>
        <end position="187"/>
    </location>
</feature>
<feature type="transmembrane region" description="Helical" evidence="6">
    <location>
        <begin position="100"/>
        <end position="121"/>
    </location>
</feature>
<dbReference type="GO" id="GO:0016020">
    <property type="term" value="C:membrane"/>
    <property type="evidence" value="ECO:0007669"/>
    <property type="project" value="UniProtKB-SubCell"/>
</dbReference>
<dbReference type="InterPro" id="IPR049680">
    <property type="entry name" value="FLVCR1-2_SLC49-like"/>
</dbReference>
<dbReference type="GO" id="GO:0022857">
    <property type="term" value="F:transmembrane transporter activity"/>
    <property type="evidence" value="ECO:0007669"/>
    <property type="project" value="InterPro"/>
</dbReference>
<feature type="region of interest" description="Disordered" evidence="5">
    <location>
        <begin position="453"/>
        <end position="474"/>
    </location>
</feature>
<keyword evidence="2 6" id="KW-0812">Transmembrane</keyword>
<accession>A0A8R1DFC7</accession>
<feature type="transmembrane region" description="Helical" evidence="6">
    <location>
        <begin position="254"/>
        <end position="275"/>
    </location>
</feature>
<organism evidence="7 8">
    <name type="scientific">Caenorhabditis japonica</name>
    <dbReference type="NCBI Taxonomy" id="281687"/>
    <lineage>
        <taxon>Eukaryota</taxon>
        <taxon>Metazoa</taxon>
        <taxon>Ecdysozoa</taxon>
        <taxon>Nematoda</taxon>
        <taxon>Chromadorea</taxon>
        <taxon>Rhabditida</taxon>
        <taxon>Rhabditina</taxon>
        <taxon>Rhabditomorpha</taxon>
        <taxon>Rhabditoidea</taxon>
        <taxon>Rhabditidae</taxon>
        <taxon>Peloderinae</taxon>
        <taxon>Caenorhabditis</taxon>
    </lineage>
</organism>
<feature type="transmembrane region" description="Helical" evidence="6">
    <location>
        <begin position="21"/>
        <end position="40"/>
    </location>
</feature>
<evidence type="ECO:0000256" key="5">
    <source>
        <dbReference type="SAM" id="MobiDB-lite"/>
    </source>
</evidence>
<evidence type="ECO:0000256" key="4">
    <source>
        <dbReference type="ARBA" id="ARBA00023136"/>
    </source>
</evidence>
<evidence type="ECO:0000256" key="6">
    <source>
        <dbReference type="SAM" id="Phobius"/>
    </source>
</evidence>
<feature type="transmembrane region" description="Helical" evidence="6">
    <location>
        <begin position="199"/>
        <end position="220"/>
    </location>
</feature>
<evidence type="ECO:0000313" key="7">
    <source>
        <dbReference type="EnsemblMetazoa" id="CJA01162.1"/>
    </source>
</evidence>
<dbReference type="EnsemblMetazoa" id="CJA01162.1">
    <property type="protein sequence ID" value="CJA01162.1"/>
    <property type="gene ID" value="WBGene00120367"/>
</dbReference>
<comment type="subcellular location">
    <subcellularLocation>
        <location evidence="1">Membrane</location>
        <topology evidence="1">Multi-pass membrane protein</topology>
    </subcellularLocation>
</comment>
<evidence type="ECO:0000256" key="1">
    <source>
        <dbReference type="ARBA" id="ARBA00004141"/>
    </source>
</evidence>
<dbReference type="PANTHER" id="PTHR10924">
    <property type="entry name" value="MAJOR FACILITATOR SUPERFAMILY PROTEIN-RELATED"/>
    <property type="match status" value="1"/>
</dbReference>
<dbReference type="SUPFAM" id="SSF103473">
    <property type="entry name" value="MFS general substrate transporter"/>
    <property type="match status" value="1"/>
</dbReference>
<feature type="transmembrane region" description="Helical" evidence="6">
    <location>
        <begin position="425"/>
        <end position="443"/>
    </location>
</feature>